<gene>
    <name evidence="4" type="ORF">OOW_P131scaffold01312g4</name>
</gene>
<dbReference type="Pfam" id="PF00884">
    <property type="entry name" value="Sulfatase"/>
    <property type="match status" value="1"/>
</dbReference>
<proteinExistence type="inferred from homology"/>
<dbReference type="InterPro" id="IPR017850">
    <property type="entry name" value="Alkaline_phosphatase_core_sf"/>
</dbReference>
<feature type="domain" description="Sulfatase N-terminal" evidence="3">
    <location>
        <begin position="26"/>
        <end position="383"/>
    </location>
</feature>
<dbReference type="SUPFAM" id="SSF53649">
    <property type="entry name" value="Alkaline phosphatase-like"/>
    <property type="match status" value="1"/>
</dbReference>
<keyword evidence="2" id="KW-0732">Signal</keyword>
<comment type="similarity">
    <text evidence="1">Belongs to the sulfatase family.</text>
</comment>
<protein>
    <submittedName>
        <fullName evidence="4">Arylsulfatase</fullName>
    </submittedName>
</protein>
<organism>
    <name type="scientific">Pyricularia oryzae (strain P131)</name>
    <name type="common">Rice blast fungus</name>
    <name type="synonym">Magnaporthe oryzae</name>
    <dbReference type="NCBI Taxonomy" id="1143193"/>
    <lineage>
        <taxon>Eukaryota</taxon>
        <taxon>Fungi</taxon>
        <taxon>Dikarya</taxon>
        <taxon>Ascomycota</taxon>
        <taxon>Pezizomycotina</taxon>
        <taxon>Sordariomycetes</taxon>
        <taxon>Sordariomycetidae</taxon>
        <taxon>Magnaporthales</taxon>
        <taxon>Pyriculariaceae</taxon>
        <taxon>Pyricularia</taxon>
    </lineage>
</organism>
<evidence type="ECO:0000256" key="1">
    <source>
        <dbReference type="ARBA" id="ARBA00008779"/>
    </source>
</evidence>
<name>L7IVX2_PYRO1</name>
<dbReference type="EMBL" id="JH795276">
    <property type="protein sequence ID" value="ELQ60092.1"/>
    <property type="molecule type" value="Genomic_DNA"/>
</dbReference>
<sequence length="668" mass="73158">MRFLGIIPGLSLAYAALAVASDAKKPNIILIMSDDQDRRMGSTDFQPVLRRDIFEQGVQFINHFTNTAQCCPSRAGLLRGQVTHNTNNTHVIAPGGSYDKWLAAGLDEDYLPHWIKKAGYKAEYVGKFLNGKLKWHLFVYLQGGKANARRRLGYNVVNCNSAPKGWNHVDALLDPYTAYYNVPVMSQNGERPVYYKGFHSTDVVRIKALARLDGLLKQADPFYLQISPYSPHVQNDVNTATPLARHIDTLKGLRVPRQPNYNPADEFQAGIGGWPRDLPLLNETMQNFTDYAAEALQGVDEIIEDVVAMLEANGQLDNTYVVYTSDNGYHLGQHRLPGGKALFYGEDTNLPFAVRGPGVPKNITSTIPGVHVDLAPTFLDIAGLPQADWPPFLDGQSILAQWKNPTGDTGPGAGDGNSKETLAVEFWGSNTVEAPNGGELGAPFTNNTFKTVRILGDRQSWLYSVWCTGKAELYDTVADPYELVNLVGRPEHAALEQRLNALLLVTKSCAEGTCRDPWSVFNAAQPYNVTTDPTAPAEADKISNLAQALDPKYDAFFASFPRVAFKTCPQAQVVANEAPFYPAAAAQGLGLAHRRTMDSFVVTSAGVAIADKNLYGTPEQRNATLEQVYANARNLTDEEIAVPANGGAAVAKRWGVEPLPEWIRLGHD</sequence>
<reference evidence="4" key="1">
    <citation type="journal article" date="2012" name="PLoS Genet.">
        <title>Comparative analysis of the genomes of two field isolates of the rice blast fungus Magnaporthe oryzae.</title>
        <authorList>
            <person name="Xue M."/>
            <person name="Yang J."/>
            <person name="Li Z."/>
            <person name="Hu S."/>
            <person name="Yao N."/>
            <person name="Dean R.A."/>
            <person name="Zhao W."/>
            <person name="Shen M."/>
            <person name="Zhang H."/>
            <person name="Li C."/>
            <person name="Liu L."/>
            <person name="Cao L."/>
            <person name="Xu X."/>
            <person name="Xing Y."/>
            <person name="Hsiang T."/>
            <person name="Zhang Z."/>
            <person name="Xu J.R."/>
            <person name="Peng Y.L."/>
        </authorList>
    </citation>
    <scope>NUCLEOTIDE SEQUENCE [LARGE SCALE GENOMIC DNA]</scope>
    <source>
        <strain evidence="4">P131</strain>
    </source>
</reference>
<feature type="chain" id="PRO_5003977296" evidence="2">
    <location>
        <begin position="19"/>
        <end position="668"/>
    </location>
</feature>
<accession>L7IVX2</accession>
<dbReference type="InterPro" id="IPR000917">
    <property type="entry name" value="Sulfatase_N"/>
</dbReference>
<evidence type="ECO:0000259" key="3">
    <source>
        <dbReference type="Pfam" id="PF00884"/>
    </source>
</evidence>
<dbReference type="AlphaFoldDB" id="L7IVX2"/>
<feature type="signal peptide" evidence="2">
    <location>
        <begin position="1"/>
        <end position="18"/>
    </location>
</feature>
<dbReference type="PANTHER" id="PTHR43108">
    <property type="entry name" value="N-ACETYLGLUCOSAMINE-6-SULFATASE FAMILY MEMBER"/>
    <property type="match status" value="1"/>
</dbReference>
<dbReference type="GO" id="GO:0008449">
    <property type="term" value="F:N-acetylglucosamine-6-sulfatase activity"/>
    <property type="evidence" value="ECO:0007669"/>
    <property type="project" value="TreeGrafter"/>
</dbReference>
<dbReference type="Gene3D" id="3.40.720.10">
    <property type="entry name" value="Alkaline Phosphatase, subunit A"/>
    <property type="match status" value="1"/>
</dbReference>
<evidence type="ECO:0000313" key="4">
    <source>
        <dbReference type="EMBL" id="ELQ60092.1"/>
    </source>
</evidence>
<dbReference type="GO" id="GO:0005539">
    <property type="term" value="F:glycosaminoglycan binding"/>
    <property type="evidence" value="ECO:0007669"/>
    <property type="project" value="TreeGrafter"/>
</dbReference>
<dbReference type="CDD" id="cd16147">
    <property type="entry name" value="G6S"/>
    <property type="match status" value="1"/>
</dbReference>
<evidence type="ECO:0000256" key="2">
    <source>
        <dbReference type="SAM" id="SignalP"/>
    </source>
</evidence>
<dbReference type="PANTHER" id="PTHR43108:SF8">
    <property type="entry name" value="SD21168P"/>
    <property type="match status" value="1"/>
</dbReference>